<name>A0A0F9TYG2_9ZZZZ</name>
<comment type="caution">
    <text evidence="1">The sequence shown here is derived from an EMBL/GenBank/DDBJ whole genome shotgun (WGS) entry which is preliminary data.</text>
</comment>
<gene>
    <name evidence="1" type="ORF">LCGC14_0595250</name>
</gene>
<dbReference type="AlphaFoldDB" id="A0A0F9TYG2"/>
<protein>
    <submittedName>
        <fullName evidence="1">Uncharacterized protein</fullName>
    </submittedName>
</protein>
<accession>A0A0F9TYG2</accession>
<evidence type="ECO:0000313" key="1">
    <source>
        <dbReference type="EMBL" id="KKN54176.1"/>
    </source>
</evidence>
<dbReference type="EMBL" id="LAZR01000940">
    <property type="protein sequence ID" value="KKN54176.1"/>
    <property type="molecule type" value="Genomic_DNA"/>
</dbReference>
<proteinExistence type="predicted"/>
<organism evidence="1">
    <name type="scientific">marine sediment metagenome</name>
    <dbReference type="NCBI Taxonomy" id="412755"/>
    <lineage>
        <taxon>unclassified sequences</taxon>
        <taxon>metagenomes</taxon>
        <taxon>ecological metagenomes</taxon>
    </lineage>
</organism>
<reference evidence="1" key="1">
    <citation type="journal article" date="2015" name="Nature">
        <title>Complex archaea that bridge the gap between prokaryotes and eukaryotes.</title>
        <authorList>
            <person name="Spang A."/>
            <person name="Saw J.H."/>
            <person name="Jorgensen S.L."/>
            <person name="Zaremba-Niedzwiedzka K."/>
            <person name="Martijn J."/>
            <person name="Lind A.E."/>
            <person name="van Eijk R."/>
            <person name="Schleper C."/>
            <person name="Guy L."/>
            <person name="Ettema T.J."/>
        </authorList>
    </citation>
    <scope>NUCLEOTIDE SEQUENCE</scope>
</reference>
<sequence>METLSMTAIREEIASGVASAIDAFDWDARLGLKPDPVAPMAQDLTTLPPAFAKLGSWIAERGDKPLADGETIRISADQVEIIPPGELAQMAQGGIAGVVKQLDDVSGFDVPFGAVVFGAIPGAITGEVIDGIFPLRNADDSMNITNPVVKTAIVAGVAVFGERWIGRPAARFFAGALVLQVFVDVLPVDRFVNWAVQQLRRNGDDVQVAATAQGDLPFREASGGNSILEQLAA</sequence>